<proteinExistence type="evidence at transcript level"/>
<dbReference type="AlphaFoldDB" id="A0AA49FPY7"/>
<feature type="chain" id="PRO_5041371366" evidence="1">
    <location>
        <begin position="20"/>
        <end position="123"/>
    </location>
</feature>
<feature type="signal peptide" evidence="1">
    <location>
        <begin position="1"/>
        <end position="19"/>
    </location>
</feature>
<dbReference type="PANTHER" id="PTHR11257">
    <property type="entry name" value="CHEMOSENSORY PROTEIN-RELATED"/>
    <property type="match status" value="1"/>
</dbReference>
<reference evidence="2" key="1">
    <citation type="journal article" date="2023" name="Proc. Natl. Acad. Sci. U.S.A.">
        <title>Sex-linked gene traffic underlies the acquisition of sexually dimorphic UV color vision in Heliconius butterflies.</title>
        <authorList>
            <person name="Chakraborty M."/>
            <person name="Lara A.G."/>
            <person name="Dang A."/>
            <person name="McCulloch K.J."/>
            <person name="Rainbow D."/>
            <person name="Carter D."/>
            <person name="Ngo L.T."/>
            <person name="Solares E."/>
            <person name="Said I."/>
            <person name="Corbett-Detig R.B."/>
            <person name="Gilbert L.E."/>
            <person name="Emerson J.J."/>
            <person name="Briscoe A.D."/>
        </authorList>
    </citation>
    <scope>NUCLEOTIDE SEQUENCE</scope>
</reference>
<reference evidence="2" key="2">
    <citation type="submission" date="2023-01" db="EMBL/GenBank/DDBJ databases">
        <authorList>
            <person name="Briscoe A.D."/>
        </authorList>
    </citation>
    <scope>NUCLEOTIDE SEQUENCE</scope>
</reference>
<accession>A0AA49FPY7</accession>
<dbReference type="Pfam" id="PF03392">
    <property type="entry name" value="OS-D"/>
    <property type="match status" value="1"/>
</dbReference>
<dbReference type="InterPro" id="IPR005055">
    <property type="entry name" value="A10/PebIII"/>
</dbReference>
<dbReference type="SUPFAM" id="SSF100910">
    <property type="entry name" value="Chemosensory protein Csp2"/>
    <property type="match status" value="1"/>
</dbReference>
<organism evidence="2">
    <name type="scientific">Heliconius charithonia</name>
    <name type="common">Zebra longwing butterfly</name>
    <dbReference type="NCBI Taxonomy" id="33434"/>
    <lineage>
        <taxon>Eukaryota</taxon>
        <taxon>Metazoa</taxon>
        <taxon>Ecdysozoa</taxon>
        <taxon>Arthropoda</taxon>
        <taxon>Hexapoda</taxon>
        <taxon>Insecta</taxon>
        <taxon>Pterygota</taxon>
        <taxon>Neoptera</taxon>
        <taxon>Endopterygota</taxon>
        <taxon>Lepidoptera</taxon>
        <taxon>Glossata</taxon>
        <taxon>Ditrysia</taxon>
        <taxon>Papilionoidea</taxon>
        <taxon>Nymphalidae</taxon>
        <taxon>Heliconiinae</taxon>
        <taxon>Heliconiini</taxon>
        <taxon>Heliconius</taxon>
    </lineage>
</organism>
<sequence length="123" mass="13851">MQLLLAAATLVASLIIAGAQVNSDRLDSVNIDEVLANKRLLQAYIKCTLDKGRCTPEGRELKTHITEALQQGCDGCTDGQKESVRRVIRHLIRNEPDYWQQLVDKYDSEGVFSKKYEDELNSL</sequence>
<evidence type="ECO:0000313" key="2">
    <source>
        <dbReference type="EMBL" id="WIW78353.1"/>
    </source>
</evidence>
<evidence type="ECO:0000256" key="1">
    <source>
        <dbReference type="SAM" id="SignalP"/>
    </source>
</evidence>
<dbReference type="EMBL" id="OQ236508">
    <property type="protein sequence ID" value="WIW78353.1"/>
    <property type="molecule type" value="mRNA"/>
</dbReference>
<dbReference type="PANTHER" id="PTHR11257:SF12">
    <property type="entry name" value="EJACULATORY BULB-SPECIFIC PROTEIN 3-RELATED"/>
    <property type="match status" value="1"/>
</dbReference>
<name>A0AA49FPY7_HELCH</name>
<dbReference type="InterPro" id="IPR036682">
    <property type="entry name" value="OS_D_A10/PebIII_sf"/>
</dbReference>
<gene>
    <name evidence="2" type="primary">CSP20</name>
</gene>
<protein>
    <submittedName>
        <fullName evidence="2">Chemosensory protein 20</fullName>
    </submittedName>
</protein>
<dbReference type="Gene3D" id="1.10.2080.10">
    <property type="entry name" value="Insect odorant-binding protein A10/Ejaculatory bulb-specific protein 3"/>
    <property type="match status" value="1"/>
</dbReference>
<keyword evidence="1" id="KW-0732">Signal</keyword>